<evidence type="ECO:0000313" key="8">
    <source>
        <dbReference type="Proteomes" id="UP000234328"/>
    </source>
</evidence>
<feature type="binding site" description="axial binding residue" evidence="5">
    <location>
        <position position="183"/>
    </location>
    <ligand>
        <name>heme c</name>
        <dbReference type="ChEBI" id="CHEBI:61717"/>
        <label>2</label>
    </ligand>
    <ligandPart>
        <name>Fe</name>
        <dbReference type="ChEBI" id="CHEBI:18248"/>
    </ligandPart>
</feature>
<feature type="binding site" description="axial binding residue" evidence="5">
    <location>
        <position position="36"/>
    </location>
    <ligand>
        <name>heme c</name>
        <dbReference type="ChEBI" id="CHEBI:61717"/>
        <label>1</label>
    </ligand>
    <ligandPart>
        <name>Fe</name>
        <dbReference type="ChEBI" id="CHEBI:18248"/>
    </ligandPart>
</feature>
<sequence>MGMIFFASPVWADAVADGRKIMTEGGGGVIACATCHGVNGEGMAAAGFPYLAGQGATYLAEQLKNFAAGERHNPVMEPIAKAMNPAQIEAVSIYLSQLPKPYDALALTNMVETYPDKSAMGAWVANRGDWDNNIPACIQCHGPGGVGVGASFPALAGLPANYMRQQLIDWKAEKRPAGPLSLMGDIAQRMSDQQISAVADYFGGLPAGAATKAAVTTKSGAR</sequence>
<dbReference type="InterPro" id="IPR050597">
    <property type="entry name" value="Cytochrome_c_Oxidase_Subunit"/>
</dbReference>
<dbReference type="Gene3D" id="1.10.760.10">
    <property type="entry name" value="Cytochrome c-like domain"/>
    <property type="match status" value="2"/>
</dbReference>
<evidence type="ECO:0000256" key="3">
    <source>
        <dbReference type="ARBA" id="ARBA00023004"/>
    </source>
</evidence>
<dbReference type="PANTHER" id="PTHR33751">
    <property type="entry name" value="CBB3-TYPE CYTOCHROME C OXIDASE SUBUNIT FIXP"/>
    <property type="match status" value="1"/>
</dbReference>
<comment type="PTM">
    <text evidence="4">Binds 2 heme c groups covalently per subunit.</text>
</comment>
<feature type="binding site" description="covalent" evidence="4">
    <location>
        <position position="137"/>
    </location>
    <ligand>
        <name>heme c</name>
        <dbReference type="ChEBI" id="CHEBI:61717"/>
        <label>2</label>
    </ligand>
</feature>
<gene>
    <name evidence="7" type="ORF">CR155_17885</name>
</gene>
<organism evidence="7 8">
    <name type="scientific">Pollutimonas nitritireducens</name>
    <dbReference type="NCBI Taxonomy" id="2045209"/>
    <lineage>
        <taxon>Bacteria</taxon>
        <taxon>Pseudomonadati</taxon>
        <taxon>Pseudomonadota</taxon>
        <taxon>Betaproteobacteria</taxon>
        <taxon>Burkholderiales</taxon>
        <taxon>Alcaligenaceae</taxon>
        <taxon>Pollutimonas</taxon>
    </lineage>
</organism>
<dbReference type="PANTHER" id="PTHR33751:SF11">
    <property type="entry name" value="BLL4483 PROTEIN"/>
    <property type="match status" value="1"/>
</dbReference>
<keyword evidence="3 5" id="KW-0408">Iron</keyword>
<dbReference type="SUPFAM" id="SSF46626">
    <property type="entry name" value="Cytochrome c"/>
    <property type="match status" value="2"/>
</dbReference>
<evidence type="ECO:0000313" key="7">
    <source>
        <dbReference type="EMBL" id="PLC52496.1"/>
    </source>
</evidence>
<dbReference type="Proteomes" id="UP000234328">
    <property type="component" value="Unassembled WGS sequence"/>
</dbReference>
<feature type="binding site" description="covalent" evidence="4">
    <location>
        <position position="140"/>
    </location>
    <ligand>
        <name>heme c</name>
        <dbReference type="ChEBI" id="CHEBI:61717"/>
        <label>2</label>
    </ligand>
</feature>
<evidence type="ECO:0000256" key="2">
    <source>
        <dbReference type="ARBA" id="ARBA00022723"/>
    </source>
</evidence>
<dbReference type="InterPro" id="IPR036909">
    <property type="entry name" value="Cyt_c-like_dom_sf"/>
</dbReference>
<dbReference type="GO" id="GO:0009055">
    <property type="term" value="F:electron transfer activity"/>
    <property type="evidence" value="ECO:0007669"/>
    <property type="project" value="InterPro"/>
</dbReference>
<feature type="domain" description="Cytochrome c" evidence="6">
    <location>
        <begin position="13"/>
        <end position="99"/>
    </location>
</feature>
<keyword evidence="1 4" id="KW-0349">Heme</keyword>
<dbReference type="GO" id="GO:0005506">
    <property type="term" value="F:iron ion binding"/>
    <property type="evidence" value="ECO:0007669"/>
    <property type="project" value="InterPro"/>
</dbReference>
<proteinExistence type="predicted"/>
<name>A0A2N4UBU4_9BURK</name>
<dbReference type="OrthoDB" id="9773456at2"/>
<dbReference type="InterPro" id="IPR024167">
    <property type="entry name" value="Cytochrome_c4-like"/>
</dbReference>
<feature type="binding site" description="covalent" evidence="4">
    <location>
        <position position="35"/>
    </location>
    <ligand>
        <name>heme c</name>
        <dbReference type="ChEBI" id="CHEBI:61717"/>
        <label>1</label>
    </ligand>
</feature>
<evidence type="ECO:0000259" key="6">
    <source>
        <dbReference type="PROSITE" id="PS51007"/>
    </source>
</evidence>
<dbReference type="AlphaFoldDB" id="A0A2N4UBU4"/>
<keyword evidence="2 5" id="KW-0479">Metal-binding</keyword>
<feature type="binding site" description="axial binding residue" evidence="5">
    <location>
        <position position="141"/>
    </location>
    <ligand>
        <name>heme c</name>
        <dbReference type="ChEBI" id="CHEBI:61717"/>
        <label>2</label>
    </ligand>
    <ligandPart>
        <name>Fe</name>
        <dbReference type="ChEBI" id="CHEBI:18248"/>
    </ligandPart>
</feature>
<reference evidence="7 8" key="1">
    <citation type="submission" date="2017-10" db="EMBL/GenBank/DDBJ databases">
        <title>Two draft genome sequences of Pusillimonas sp. strains isolated from a nitrate- and radionuclide-contaminated groundwater in Russia.</title>
        <authorList>
            <person name="Grouzdev D.S."/>
            <person name="Tourova T.P."/>
            <person name="Goeva M.A."/>
            <person name="Babich T.L."/>
            <person name="Sokolova D.S."/>
            <person name="Abdullin R."/>
            <person name="Poltaraus A.B."/>
            <person name="Toshchakov S.V."/>
            <person name="Nazina T.N."/>
        </authorList>
    </citation>
    <scope>NUCLEOTIDE SEQUENCE [LARGE SCALE GENOMIC DNA]</scope>
    <source>
        <strain evidence="7 8">JR1/69-2-13</strain>
    </source>
</reference>
<dbReference type="GO" id="GO:0020037">
    <property type="term" value="F:heme binding"/>
    <property type="evidence" value="ECO:0007669"/>
    <property type="project" value="InterPro"/>
</dbReference>
<dbReference type="GO" id="GO:0042597">
    <property type="term" value="C:periplasmic space"/>
    <property type="evidence" value="ECO:0007669"/>
    <property type="project" value="InterPro"/>
</dbReference>
<feature type="binding site" description="covalent" evidence="4">
    <location>
        <position position="32"/>
    </location>
    <ligand>
        <name>heme c</name>
        <dbReference type="ChEBI" id="CHEBI:61717"/>
        <label>1</label>
    </ligand>
</feature>
<protein>
    <submittedName>
        <fullName evidence="7">Cytochrome C</fullName>
    </submittedName>
</protein>
<evidence type="ECO:0000256" key="1">
    <source>
        <dbReference type="ARBA" id="ARBA00022617"/>
    </source>
</evidence>
<accession>A0A2N4UBU4</accession>
<dbReference type="PROSITE" id="PS51007">
    <property type="entry name" value="CYTC"/>
    <property type="match status" value="2"/>
</dbReference>
<dbReference type="InterPro" id="IPR009056">
    <property type="entry name" value="Cyt_c-like_dom"/>
</dbReference>
<dbReference type="Pfam" id="PF00034">
    <property type="entry name" value="Cytochrom_C"/>
    <property type="match status" value="2"/>
</dbReference>
<dbReference type="EMBL" id="PDNV01000013">
    <property type="protein sequence ID" value="PLC52496.1"/>
    <property type="molecule type" value="Genomic_DNA"/>
</dbReference>
<keyword evidence="8" id="KW-1185">Reference proteome</keyword>
<feature type="binding site" description="axial binding residue" evidence="5">
    <location>
        <position position="76"/>
    </location>
    <ligand>
        <name>heme c</name>
        <dbReference type="ChEBI" id="CHEBI:61717"/>
        <label>1</label>
    </ligand>
    <ligandPart>
        <name>Fe</name>
        <dbReference type="ChEBI" id="CHEBI:18248"/>
    </ligandPart>
</feature>
<evidence type="ECO:0000256" key="4">
    <source>
        <dbReference type="PIRSR" id="PIRSR000005-1"/>
    </source>
</evidence>
<comment type="caution">
    <text evidence="7">The sequence shown here is derived from an EMBL/GenBank/DDBJ whole genome shotgun (WGS) entry which is preliminary data.</text>
</comment>
<dbReference type="PIRSF" id="PIRSF000005">
    <property type="entry name" value="Cytochrome_c4"/>
    <property type="match status" value="1"/>
</dbReference>
<evidence type="ECO:0000256" key="5">
    <source>
        <dbReference type="PIRSR" id="PIRSR000005-2"/>
    </source>
</evidence>
<feature type="domain" description="Cytochrome c" evidence="6">
    <location>
        <begin position="116"/>
        <end position="206"/>
    </location>
</feature>